<evidence type="ECO:0000256" key="3">
    <source>
        <dbReference type="ARBA" id="ARBA00022692"/>
    </source>
</evidence>
<dbReference type="GO" id="GO:0005886">
    <property type="term" value="C:plasma membrane"/>
    <property type="evidence" value="ECO:0007669"/>
    <property type="project" value="UniProtKB-SubCell"/>
</dbReference>
<dbReference type="AlphaFoldDB" id="A0A8J3VG52"/>
<dbReference type="PANTHER" id="PTHR30086">
    <property type="entry name" value="ARGININE EXPORTER PROTEIN ARGO"/>
    <property type="match status" value="1"/>
</dbReference>
<comment type="subcellular location">
    <subcellularLocation>
        <location evidence="1">Cell membrane</location>
        <topology evidence="1">Multi-pass membrane protein</topology>
    </subcellularLocation>
</comment>
<dbReference type="Pfam" id="PF01810">
    <property type="entry name" value="LysE"/>
    <property type="match status" value="1"/>
</dbReference>
<name>A0A8J3VG52_9ACTN</name>
<dbReference type="EMBL" id="BONY01000016">
    <property type="protein sequence ID" value="GIH05095.1"/>
    <property type="molecule type" value="Genomic_DNA"/>
</dbReference>
<evidence type="ECO:0000313" key="7">
    <source>
        <dbReference type="EMBL" id="GIH05095.1"/>
    </source>
</evidence>
<reference evidence="7" key="1">
    <citation type="submission" date="2021-01" db="EMBL/GenBank/DDBJ databases">
        <title>Whole genome shotgun sequence of Rhizocola hellebori NBRC 109834.</title>
        <authorList>
            <person name="Komaki H."/>
            <person name="Tamura T."/>
        </authorList>
    </citation>
    <scope>NUCLEOTIDE SEQUENCE</scope>
    <source>
        <strain evidence="7">NBRC 109834</strain>
    </source>
</reference>
<keyword evidence="3 6" id="KW-0812">Transmembrane</keyword>
<feature type="transmembrane region" description="Helical" evidence="6">
    <location>
        <begin position="152"/>
        <end position="175"/>
    </location>
</feature>
<feature type="transmembrane region" description="Helical" evidence="6">
    <location>
        <begin position="115"/>
        <end position="140"/>
    </location>
</feature>
<comment type="caution">
    <text evidence="7">The sequence shown here is derived from an EMBL/GenBank/DDBJ whole genome shotgun (WGS) entry which is preliminary data.</text>
</comment>
<evidence type="ECO:0000256" key="2">
    <source>
        <dbReference type="ARBA" id="ARBA00022475"/>
    </source>
</evidence>
<gene>
    <name evidence="7" type="ORF">Rhe02_31620</name>
</gene>
<dbReference type="GO" id="GO:0015171">
    <property type="term" value="F:amino acid transmembrane transporter activity"/>
    <property type="evidence" value="ECO:0007669"/>
    <property type="project" value="TreeGrafter"/>
</dbReference>
<accession>A0A8J3VG52</accession>
<feature type="transmembrane region" description="Helical" evidence="6">
    <location>
        <begin position="6"/>
        <end position="29"/>
    </location>
</feature>
<feature type="transmembrane region" description="Helical" evidence="6">
    <location>
        <begin position="187"/>
        <end position="206"/>
    </location>
</feature>
<sequence length="207" mass="20951">MTAALLAGLVAGYGVAIPLGAIGALLMSLGARTPWRIASAAALGPAVADGIYALVAVLGGASLARWIEPISTPLRWIAVAVLLFMAFRTTASAIKHYRDPTKAREVPELTSPGRAFAALLGLTLLNPATILYFGALVLGWQSSGSYDGGEGAVWVAAVVVASASWQLLLAGGGAVVGRVLRSPKGKLGTAIGSSVMIGGLAIYVLLS</sequence>
<keyword evidence="8" id="KW-1185">Reference proteome</keyword>
<evidence type="ECO:0000313" key="8">
    <source>
        <dbReference type="Proteomes" id="UP000612899"/>
    </source>
</evidence>
<evidence type="ECO:0000256" key="6">
    <source>
        <dbReference type="SAM" id="Phobius"/>
    </source>
</evidence>
<keyword evidence="5 6" id="KW-0472">Membrane</keyword>
<keyword evidence="2" id="KW-1003">Cell membrane</keyword>
<keyword evidence="4 6" id="KW-1133">Transmembrane helix</keyword>
<feature type="transmembrane region" description="Helical" evidence="6">
    <location>
        <begin position="76"/>
        <end position="94"/>
    </location>
</feature>
<dbReference type="RefSeq" id="WP_203908957.1">
    <property type="nucleotide sequence ID" value="NZ_BONY01000016.1"/>
</dbReference>
<organism evidence="7 8">
    <name type="scientific">Rhizocola hellebori</name>
    <dbReference type="NCBI Taxonomy" id="1392758"/>
    <lineage>
        <taxon>Bacteria</taxon>
        <taxon>Bacillati</taxon>
        <taxon>Actinomycetota</taxon>
        <taxon>Actinomycetes</taxon>
        <taxon>Micromonosporales</taxon>
        <taxon>Micromonosporaceae</taxon>
        <taxon>Rhizocola</taxon>
    </lineage>
</organism>
<dbReference type="InterPro" id="IPR001123">
    <property type="entry name" value="LeuE-type"/>
</dbReference>
<protein>
    <submittedName>
        <fullName evidence="7">Lysine transporter LysE</fullName>
    </submittedName>
</protein>
<dbReference type="PANTHER" id="PTHR30086:SF20">
    <property type="entry name" value="ARGININE EXPORTER PROTEIN ARGO-RELATED"/>
    <property type="match status" value="1"/>
</dbReference>
<evidence type="ECO:0000256" key="4">
    <source>
        <dbReference type="ARBA" id="ARBA00022989"/>
    </source>
</evidence>
<proteinExistence type="predicted"/>
<feature type="transmembrane region" description="Helical" evidence="6">
    <location>
        <begin position="41"/>
        <end position="64"/>
    </location>
</feature>
<dbReference type="Proteomes" id="UP000612899">
    <property type="component" value="Unassembled WGS sequence"/>
</dbReference>
<evidence type="ECO:0000256" key="5">
    <source>
        <dbReference type="ARBA" id="ARBA00023136"/>
    </source>
</evidence>
<evidence type="ECO:0000256" key="1">
    <source>
        <dbReference type="ARBA" id="ARBA00004651"/>
    </source>
</evidence>